<dbReference type="Gramene" id="AUR62016690-RA">
    <property type="protein sequence ID" value="AUR62016690-RA:cds"/>
    <property type="gene ID" value="AUR62016690"/>
</dbReference>
<dbReference type="Pfam" id="PF07714">
    <property type="entry name" value="PK_Tyr_Ser-Thr"/>
    <property type="match status" value="1"/>
</dbReference>
<dbReference type="InterPro" id="IPR011009">
    <property type="entry name" value="Kinase-like_dom_sf"/>
</dbReference>
<feature type="chain" id="PRO_5030800767" description="non-specific serine/threonine protein kinase" evidence="24">
    <location>
        <begin position="27"/>
        <end position="925"/>
    </location>
</feature>
<dbReference type="SUPFAM" id="SSF52058">
    <property type="entry name" value="L domain-like"/>
    <property type="match status" value="2"/>
</dbReference>
<keyword evidence="18" id="KW-0675">Receptor</keyword>
<dbReference type="Gene3D" id="1.10.510.10">
    <property type="entry name" value="Transferase(Phosphotransferase) domain 1"/>
    <property type="match status" value="1"/>
</dbReference>
<dbReference type="InterPro" id="IPR000719">
    <property type="entry name" value="Prot_kinase_dom"/>
</dbReference>
<proteinExistence type="inferred from homology"/>
<keyword evidence="8" id="KW-0433">Leucine-rich repeat</keyword>
<dbReference type="CDD" id="cd14066">
    <property type="entry name" value="STKc_IRAK"/>
    <property type="match status" value="1"/>
</dbReference>
<evidence type="ECO:0000313" key="26">
    <source>
        <dbReference type="EnsemblPlants" id="AUR62016690-RA:cds"/>
    </source>
</evidence>
<dbReference type="EC" id="2.7.11.1" evidence="4"/>
<name>A0A803LP11_CHEQI</name>
<evidence type="ECO:0000256" key="19">
    <source>
        <dbReference type="ARBA" id="ARBA00023180"/>
    </source>
</evidence>
<dbReference type="PANTHER" id="PTHR48056">
    <property type="entry name" value="LRR RECEPTOR-LIKE SERINE/THREONINE-PROTEIN KINASE-RELATED"/>
    <property type="match status" value="1"/>
</dbReference>
<evidence type="ECO:0000256" key="18">
    <source>
        <dbReference type="ARBA" id="ARBA00023170"/>
    </source>
</evidence>
<dbReference type="InterPro" id="IPR001245">
    <property type="entry name" value="Ser-Thr/Tyr_kinase_cat_dom"/>
</dbReference>
<dbReference type="PANTHER" id="PTHR48056:SF89">
    <property type="entry name" value="OS06G0585982 PROTEIN"/>
    <property type="match status" value="1"/>
</dbReference>
<keyword evidence="10 23" id="KW-0812">Transmembrane</keyword>
<evidence type="ECO:0000256" key="5">
    <source>
        <dbReference type="ARBA" id="ARBA00022475"/>
    </source>
</evidence>
<evidence type="ECO:0000256" key="24">
    <source>
        <dbReference type="SAM" id="SignalP"/>
    </source>
</evidence>
<keyword evidence="6" id="KW-0723">Serine/threonine-protein kinase</keyword>
<keyword evidence="17 23" id="KW-0472">Membrane</keyword>
<dbReference type="FunFam" id="3.30.200.20:FF:000432">
    <property type="entry name" value="LRR receptor-like serine/threonine-protein kinase EFR"/>
    <property type="match status" value="1"/>
</dbReference>
<feature type="signal peptide" evidence="24">
    <location>
        <begin position="1"/>
        <end position="26"/>
    </location>
</feature>
<evidence type="ECO:0000313" key="27">
    <source>
        <dbReference type="Proteomes" id="UP000596660"/>
    </source>
</evidence>
<dbReference type="FunFam" id="3.80.10.10:FF:000400">
    <property type="entry name" value="Nuclear pore complex protein NUP107"/>
    <property type="match status" value="1"/>
</dbReference>
<dbReference type="SUPFAM" id="SSF56112">
    <property type="entry name" value="Protein kinase-like (PK-like)"/>
    <property type="match status" value="1"/>
</dbReference>
<evidence type="ECO:0000256" key="6">
    <source>
        <dbReference type="ARBA" id="ARBA00022527"/>
    </source>
</evidence>
<dbReference type="EnsemblPlants" id="AUR62016690-RA">
    <property type="protein sequence ID" value="AUR62016690-RA:cds"/>
    <property type="gene ID" value="AUR62016690"/>
</dbReference>
<keyword evidence="7" id="KW-0597">Phosphoprotein</keyword>
<comment type="similarity">
    <text evidence="3">Belongs to the protein kinase superfamily. Ser/Thr protein kinase family.</text>
</comment>
<evidence type="ECO:0000256" key="12">
    <source>
        <dbReference type="ARBA" id="ARBA00022737"/>
    </source>
</evidence>
<evidence type="ECO:0000256" key="23">
    <source>
        <dbReference type="SAM" id="Phobius"/>
    </source>
</evidence>
<evidence type="ECO:0000256" key="7">
    <source>
        <dbReference type="ARBA" id="ARBA00022553"/>
    </source>
</evidence>
<dbReference type="InterPro" id="IPR013210">
    <property type="entry name" value="LRR_N_plant-typ"/>
</dbReference>
<keyword evidence="11 24" id="KW-0732">Signal</keyword>
<dbReference type="GO" id="GO:0005524">
    <property type="term" value="F:ATP binding"/>
    <property type="evidence" value="ECO:0007669"/>
    <property type="project" value="UniProtKB-UniRule"/>
</dbReference>
<dbReference type="GO" id="GO:0004674">
    <property type="term" value="F:protein serine/threonine kinase activity"/>
    <property type="evidence" value="ECO:0007669"/>
    <property type="project" value="UniProtKB-KW"/>
</dbReference>
<keyword evidence="9" id="KW-0808">Transferase</keyword>
<evidence type="ECO:0000256" key="11">
    <source>
        <dbReference type="ARBA" id="ARBA00022729"/>
    </source>
</evidence>
<dbReference type="OMA" id="LYWININ"/>
<evidence type="ECO:0000256" key="15">
    <source>
        <dbReference type="ARBA" id="ARBA00022840"/>
    </source>
</evidence>
<accession>A0A803LP11</accession>
<dbReference type="InterPro" id="IPR050647">
    <property type="entry name" value="Plant_LRR-RLKs"/>
</dbReference>
<dbReference type="PROSITE" id="PS51450">
    <property type="entry name" value="LRR"/>
    <property type="match status" value="1"/>
</dbReference>
<evidence type="ECO:0000256" key="17">
    <source>
        <dbReference type="ARBA" id="ARBA00023136"/>
    </source>
</evidence>
<reference evidence="26" key="1">
    <citation type="journal article" date="2017" name="Nature">
        <title>The genome of Chenopodium quinoa.</title>
        <authorList>
            <person name="Jarvis D.E."/>
            <person name="Ho Y.S."/>
            <person name="Lightfoot D.J."/>
            <person name="Schmoeckel S.M."/>
            <person name="Li B."/>
            <person name="Borm T.J.A."/>
            <person name="Ohyanagi H."/>
            <person name="Mineta K."/>
            <person name="Michell C.T."/>
            <person name="Saber N."/>
            <person name="Kharbatia N.M."/>
            <person name="Rupper R.R."/>
            <person name="Sharp A.R."/>
            <person name="Dally N."/>
            <person name="Boughton B.A."/>
            <person name="Woo Y.H."/>
            <person name="Gao G."/>
            <person name="Schijlen E.G.W.M."/>
            <person name="Guo X."/>
            <person name="Momin A.A."/>
            <person name="Negrao S."/>
            <person name="Al-Babili S."/>
            <person name="Gehring C."/>
            <person name="Roessner U."/>
            <person name="Jung C."/>
            <person name="Murphy K."/>
            <person name="Arold S.T."/>
            <person name="Gojobori T."/>
            <person name="van der Linden C.G."/>
            <person name="van Loo E.N."/>
            <person name="Jellen E.N."/>
            <person name="Maughan P.J."/>
            <person name="Tester M."/>
        </authorList>
    </citation>
    <scope>NUCLEOTIDE SEQUENCE [LARGE SCALE GENOMIC DNA]</scope>
    <source>
        <strain evidence="26">cv. PI 614886</strain>
    </source>
</reference>
<evidence type="ECO:0000256" key="4">
    <source>
        <dbReference type="ARBA" id="ARBA00012513"/>
    </source>
</evidence>
<organism evidence="26 27">
    <name type="scientific">Chenopodium quinoa</name>
    <name type="common">Quinoa</name>
    <dbReference type="NCBI Taxonomy" id="63459"/>
    <lineage>
        <taxon>Eukaryota</taxon>
        <taxon>Viridiplantae</taxon>
        <taxon>Streptophyta</taxon>
        <taxon>Embryophyta</taxon>
        <taxon>Tracheophyta</taxon>
        <taxon>Spermatophyta</taxon>
        <taxon>Magnoliopsida</taxon>
        <taxon>eudicotyledons</taxon>
        <taxon>Gunneridae</taxon>
        <taxon>Pentapetalae</taxon>
        <taxon>Caryophyllales</taxon>
        <taxon>Chenopodiaceae</taxon>
        <taxon>Chenopodioideae</taxon>
        <taxon>Atripliceae</taxon>
        <taxon>Chenopodium</taxon>
    </lineage>
</organism>
<dbReference type="InterPro" id="IPR003591">
    <property type="entry name" value="Leu-rich_rpt_typical-subtyp"/>
</dbReference>
<evidence type="ECO:0000256" key="1">
    <source>
        <dbReference type="ARBA" id="ARBA00004162"/>
    </source>
</evidence>
<evidence type="ECO:0000259" key="25">
    <source>
        <dbReference type="PROSITE" id="PS50011"/>
    </source>
</evidence>
<dbReference type="PROSITE" id="PS00107">
    <property type="entry name" value="PROTEIN_KINASE_ATP"/>
    <property type="match status" value="1"/>
</dbReference>
<evidence type="ECO:0000256" key="3">
    <source>
        <dbReference type="ARBA" id="ARBA00008684"/>
    </source>
</evidence>
<dbReference type="PROSITE" id="PS00108">
    <property type="entry name" value="PROTEIN_KINASE_ST"/>
    <property type="match status" value="1"/>
</dbReference>
<dbReference type="PRINTS" id="PR00019">
    <property type="entry name" value="LEURICHRPT"/>
</dbReference>
<dbReference type="Pfam" id="PF08263">
    <property type="entry name" value="LRRNT_2"/>
    <property type="match status" value="1"/>
</dbReference>
<keyword evidence="13 22" id="KW-0547">Nucleotide-binding</keyword>
<feature type="transmembrane region" description="Helical" evidence="23">
    <location>
        <begin position="557"/>
        <end position="580"/>
    </location>
</feature>
<dbReference type="InterPro" id="IPR017441">
    <property type="entry name" value="Protein_kinase_ATP_BS"/>
</dbReference>
<sequence length="925" mass="101522">MLHSSSLFFRIILAATLFCHLELSIAGNNETDKLALLEIKSEIRDDPFGVMSSWNDTLHFCEWYGVTCGRRHQRVTKLDLSNSKLTGNNLTGNIPSSLGNLSSLLKLHIGENNLVGRIPEWLGNLKNLNILVLEGNKFSGVVPPSIYNLSSLTDLSLARNDLEGELPSYLGNTLTQLKWFSLYNNWFSGHIPTSISNASNLEVLDLSANNLQGLVPSLHKLANLIELVLYTNSLGYSHVGDLEFVSSLANATNLERLLIAENNFKGFFPKTICKFSSLRFLSLSYNKLGGEIPTCIEKLAKLQFFSAGYITLSGVIPQGIGKLQNLIYLNLNGNHISRVIPPSIGNLTKLSIFSLFNNSLEGRIPSTIENCKSLIELDLSQNRLNGLIPSQLFNLPALSIALNLSRNHLIGTLPQEVGQLNNLNKLDVSHNMLSGQIPSSLGSCVSLEFLNMQENNFSGIIPSALQTLRGLLRLDLSHNNLSGEIPTFLTSLQLQSLNLSHNNLEGEVPIGGVFNNVTGILISGNNRLCGGISDLVLPRCNWSHNTGKSKKRHRKRLTFAILSGLFGVLVVILLSLCSFWKRQRARGFLTSSDLDNFLSYQTLVKATNGFSSENLIGSGTFGVVYKGSLDNDGSTVAIKIFKQEYHGASKSFTAECNILRNTRHRNLVKVITACSSVDYQGRDFKALVYEYMVNGSLEEWLHPTEVFNQVESINVTRNLNFRQRLDIAVDVAFSLDYLHHHCGASIIHCDLKPSNILLDESMVAHVGDFGLAKILLKCITNSHGKEFSSIGVRGTIGYVPPEYGLGNEVSTNGDVYSFGILLLQIFTGKRPTNDILKGSLNLHSFVKKALPKHVAEILDPALLEDLDNGENASSSAKLDALISILEIALHCSSEVPGERSDMSDVAAKLSLISKKLFGTCAQNRG</sequence>
<evidence type="ECO:0000256" key="21">
    <source>
        <dbReference type="ARBA" id="ARBA00048679"/>
    </source>
</evidence>
<dbReference type="AlphaFoldDB" id="A0A803LP11"/>
<evidence type="ECO:0000256" key="2">
    <source>
        <dbReference type="ARBA" id="ARBA00004479"/>
    </source>
</evidence>
<dbReference type="GO" id="GO:0005886">
    <property type="term" value="C:plasma membrane"/>
    <property type="evidence" value="ECO:0007669"/>
    <property type="project" value="UniProtKB-SubCell"/>
</dbReference>
<evidence type="ECO:0000256" key="9">
    <source>
        <dbReference type="ARBA" id="ARBA00022679"/>
    </source>
</evidence>
<dbReference type="Pfam" id="PF00560">
    <property type="entry name" value="LRR_1"/>
    <property type="match status" value="9"/>
</dbReference>
<feature type="domain" description="Protein kinase" evidence="25">
    <location>
        <begin position="610"/>
        <end position="882"/>
    </location>
</feature>
<feature type="binding site" evidence="22">
    <location>
        <position position="639"/>
    </location>
    <ligand>
        <name>ATP</name>
        <dbReference type="ChEBI" id="CHEBI:30616"/>
    </ligand>
</feature>
<dbReference type="InterPro" id="IPR001611">
    <property type="entry name" value="Leu-rich_rpt"/>
</dbReference>
<dbReference type="SMART" id="SM00369">
    <property type="entry name" value="LRR_TYP"/>
    <property type="match status" value="9"/>
</dbReference>
<dbReference type="Proteomes" id="UP000596660">
    <property type="component" value="Unplaced"/>
</dbReference>
<dbReference type="PROSITE" id="PS50011">
    <property type="entry name" value="PROTEIN_KINASE_DOM"/>
    <property type="match status" value="1"/>
</dbReference>
<evidence type="ECO:0000256" key="8">
    <source>
        <dbReference type="ARBA" id="ARBA00022614"/>
    </source>
</evidence>
<dbReference type="Gene3D" id="3.80.10.10">
    <property type="entry name" value="Ribonuclease Inhibitor"/>
    <property type="match status" value="3"/>
</dbReference>
<evidence type="ECO:0000256" key="16">
    <source>
        <dbReference type="ARBA" id="ARBA00022989"/>
    </source>
</evidence>
<keyword evidence="16 23" id="KW-1133">Transmembrane helix</keyword>
<dbReference type="InterPro" id="IPR008271">
    <property type="entry name" value="Ser/Thr_kinase_AS"/>
</dbReference>
<evidence type="ECO:0000256" key="22">
    <source>
        <dbReference type="PROSITE-ProRule" id="PRU10141"/>
    </source>
</evidence>
<evidence type="ECO:0000256" key="10">
    <source>
        <dbReference type="ARBA" id="ARBA00022692"/>
    </source>
</evidence>
<keyword evidence="15 22" id="KW-0067">ATP-binding</keyword>
<comment type="catalytic activity">
    <reaction evidence="21">
        <text>L-seryl-[protein] + ATP = O-phospho-L-seryl-[protein] + ADP + H(+)</text>
        <dbReference type="Rhea" id="RHEA:17989"/>
        <dbReference type="Rhea" id="RHEA-COMP:9863"/>
        <dbReference type="Rhea" id="RHEA-COMP:11604"/>
        <dbReference type="ChEBI" id="CHEBI:15378"/>
        <dbReference type="ChEBI" id="CHEBI:29999"/>
        <dbReference type="ChEBI" id="CHEBI:30616"/>
        <dbReference type="ChEBI" id="CHEBI:83421"/>
        <dbReference type="ChEBI" id="CHEBI:456216"/>
        <dbReference type="EC" id="2.7.11.1"/>
    </reaction>
</comment>
<comment type="catalytic activity">
    <reaction evidence="20">
        <text>L-threonyl-[protein] + ATP = O-phospho-L-threonyl-[protein] + ADP + H(+)</text>
        <dbReference type="Rhea" id="RHEA:46608"/>
        <dbReference type="Rhea" id="RHEA-COMP:11060"/>
        <dbReference type="Rhea" id="RHEA-COMP:11605"/>
        <dbReference type="ChEBI" id="CHEBI:15378"/>
        <dbReference type="ChEBI" id="CHEBI:30013"/>
        <dbReference type="ChEBI" id="CHEBI:30616"/>
        <dbReference type="ChEBI" id="CHEBI:61977"/>
        <dbReference type="ChEBI" id="CHEBI:456216"/>
        <dbReference type="EC" id="2.7.11.1"/>
    </reaction>
</comment>
<dbReference type="Gene3D" id="3.30.200.20">
    <property type="entry name" value="Phosphorylase Kinase, domain 1"/>
    <property type="match status" value="1"/>
</dbReference>
<keyword evidence="14" id="KW-0418">Kinase</keyword>
<dbReference type="GO" id="GO:0033612">
    <property type="term" value="F:receptor serine/threonine kinase binding"/>
    <property type="evidence" value="ECO:0007669"/>
    <property type="project" value="TreeGrafter"/>
</dbReference>
<dbReference type="InterPro" id="IPR032675">
    <property type="entry name" value="LRR_dom_sf"/>
</dbReference>
<dbReference type="SMART" id="SM00220">
    <property type="entry name" value="S_TKc"/>
    <property type="match status" value="1"/>
</dbReference>
<dbReference type="Pfam" id="PF13855">
    <property type="entry name" value="LRR_8"/>
    <property type="match status" value="1"/>
</dbReference>
<protein>
    <recommendedName>
        <fullName evidence="4">non-specific serine/threonine protein kinase</fullName>
        <ecNumber evidence="4">2.7.11.1</ecNumber>
    </recommendedName>
</protein>
<reference evidence="26" key="2">
    <citation type="submission" date="2021-03" db="UniProtKB">
        <authorList>
            <consortium name="EnsemblPlants"/>
        </authorList>
    </citation>
    <scope>IDENTIFICATION</scope>
</reference>
<keyword evidence="5" id="KW-1003">Cell membrane</keyword>
<evidence type="ECO:0000256" key="14">
    <source>
        <dbReference type="ARBA" id="ARBA00022777"/>
    </source>
</evidence>
<dbReference type="FunFam" id="3.80.10.10:FF:000288">
    <property type="entry name" value="LRR receptor-like serine/threonine-protein kinase EFR"/>
    <property type="match status" value="1"/>
</dbReference>
<comment type="subcellular location">
    <subcellularLocation>
        <location evidence="1">Cell membrane</location>
        <topology evidence="1">Single-pass membrane protein</topology>
    </subcellularLocation>
    <subcellularLocation>
        <location evidence="2">Membrane</location>
        <topology evidence="2">Single-pass type I membrane protein</topology>
    </subcellularLocation>
</comment>
<evidence type="ECO:0000256" key="13">
    <source>
        <dbReference type="ARBA" id="ARBA00022741"/>
    </source>
</evidence>
<keyword evidence="19" id="KW-0325">Glycoprotein</keyword>
<dbReference type="FunFam" id="1.10.510.10:FF:000358">
    <property type="entry name" value="Putative leucine-rich repeat receptor-like serine/threonine-protein kinase"/>
    <property type="match status" value="1"/>
</dbReference>
<keyword evidence="12" id="KW-0677">Repeat</keyword>
<evidence type="ECO:0000256" key="20">
    <source>
        <dbReference type="ARBA" id="ARBA00047899"/>
    </source>
</evidence>
<keyword evidence="27" id="KW-1185">Reference proteome</keyword>